<organism evidence="1 2">
    <name type="scientific">Halteria grandinella</name>
    <dbReference type="NCBI Taxonomy" id="5974"/>
    <lineage>
        <taxon>Eukaryota</taxon>
        <taxon>Sar</taxon>
        <taxon>Alveolata</taxon>
        <taxon>Ciliophora</taxon>
        <taxon>Intramacronucleata</taxon>
        <taxon>Spirotrichea</taxon>
        <taxon>Stichotrichia</taxon>
        <taxon>Sporadotrichida</taxon>
        <taxon>Halteriidae</taxon>
        <taxon>Halteria</taxon>
    </lineage>
</organism>
<dbReference type="EMBL" id="RRYP01017341">
    <property type="protein sequence ID" value="TNV74177.1"/>
    <property type="molecule type" value="Genomic_DNA"/>
</dbReference>
<evidence type="ECO:0000313" key="2">
    <source>
        <dbReference type="Proteomes" id="UP000785679"/>
    </source>
</evidence>
<accession>A0A8J8SX83</accession>
<keyword evidence="2" id="KW-1185">Reference proteome</keyword>
<gene>
    <name evidence="1" type="ORF">FGO68_gene1521</name>
</gene>
<proteinExistence type="predicted"/>
<dbReference type="AlphaFoldDB" id="A0A8J8SX83"/>
<reference evidence="1" key="1">
    <citation type="submission" date="2019-06" db="EMBL/GenBank/DDBJ databases">
        <authorList>
            <person name="Zheng W."/>
        </authorList>
    </citation>
    <scope>NUCLEOTIDE SEQUENCE</scope>
    <source>
        <strain evidence="1">QDHG01</strain>
    </source>
</reference>
<protein>
    <submittedName>
        <fullName evidence="1">Uncharacterized protein</fullName>
    </submittedName>
</protein>
<sequence>MKRKTNMIILYSKIYGQRKNVLFRKIIQQPQQDSFQYAKNIQNWKKKLQITKRQFKKMIRNLGIAKVT</sequence>
<dbReference type="Proteomes" id="UP000785679">
    <property type="component" value="Unassembled WGS sequence"/>
</dbReference>
<name>A0A8J8SX83_HALGN</name>
<evidence type="ECO:0000313" key="1">
    <source>
        <dbReference type="EMBL" id="TNV74177.1"/>
    </source>
</evidence>
<comment type="caution">
    <text evidence="1">The sequence shown here is derived from an EMBL/GenBank/DDBJ whole genome shotgun (WGS) entry which is preliminary data.</text>
</comment>